<dbReference type="STRING" id="174720.A0A0N5BH00"/>
<organism evidence="1 2">
    <name type="scientific">Strongyloides papillosus</name>
    <name type="common">Intestinal threadworm</name>
    <dbReference type="NCBI Taxonomy" id="174720"/>
    <lineage>
        <taxon>Eukaryota</taxon>
        <taxon>Metazoa</taxon>
        <taxon>Ecdysozoa</taxon>
        <taxon>Nematoda</taxon>
        <taxon>Chromadorea</taxon>
        <taxon>Rhabditida</taxon>
        <taxon>Tylenchina</taxon>
        <taxon>Panagrolaimomorpha</taxon>
        <taxon>Strongyloidoidea</taxon>
        <taxon>Strongyloididae</taxon>
        <taxon>Strongyloides</taxon>
    </lineage>
</organism>
<sequence length="89" mass="10626">MSQQTFFKDQFRSLLKLVRHHIVKAGKASFVLKILLEAASMRSISERMVTINLNQSYDQLINVKRFKERMKDRKKLLKLLKAMLKRDKF</sequence>
<evidence type="ECO:0000313" key="1">
    <source>
        <dbReference type="Proteomes" id="UP000046392"/>
    </source>
</evidence>
<evidence type="ECO:0000313" key="2">
    <source>
        <dbReference type="WBParaSite" id="SPAL_0000524900.1"/>
    </source>
</evidence>
<dbReference type="AlphaFoldDB" id="A0A0N5BH00"/>
<dbReference type="Proteomes" id="UP000046392">
    <property type="component" value="Unplaced"/>
</dbReference>
<name>A0A0N5BH00_STREA</name>
<accession>A0A0N5BH00</accession>
<protein>
    <submittedName>
        <fullName evidence="2">Transposase</fullName>
    </submittedName>
</protein>
<keyword evidence="1" id="KW-1185">Reference proteome</keyword>
<proteinExistence type="predicted"/>
<dbReference type="WBParaSite" id="SPAL_0000524900.1">
    <property type="protein sequence ID" value="SPAL_0000524900.1"/>
    <property type="gene ID" value="SPAL_0000524900"/>
</dbReference>
<reference evidence="2" key="1">
    <citation type="submission" date="2017-02" db="UniProtKB">
        <authorList>
            <consortium name="WormBaseParasite"/>
        </authorList>
    </citation>
    <scope>IDENTIFICATION</scope>
</reference>